<reference evidence="1 2" key="1">
    <citation type="submission" date="2015-03" db="EMBL/GenBank/DDBJ databases">
        <title>Pseudomonas fluorescens 1855-344 Genome sequencing and assembly.</title>
        <authorList>
            <person name="Eng W.W.H."/>
            <person name="Gan H.M."/>
            <person name="Savka M.A."/>
        </authorList>
    </citation>
    <scope>NUCLEOTIDE SEQUENCE [LARGE SCALE GENOMIC DNA]</scope>
    <source>
        <strain evidence="1 2">1855-344</strain>
    </source>
</reference>
<evidence type="ECO:0000313" key="1">
    <source>
        <dbReference type="EMBL" id="KKA10007.1"/>
    </source>
</evidence>
<dbReference type="SUPFAM" id="SSF51735">
    <property type="entry name" value="NAD(P)-binding Rossmann-fold domains"/>
    <property type="match status" value="1"/>
</dbReference>
<accession>A0A0F4XVU6</accession>
<dbReference type="EMBL" id="JZXC01000001">
    <property type="protein sequence ID" value="KKA10007.1"/>
    <property type="molecule type" value="Genomic_DNA"/>
</dbReference>
<organism evidence="1 2">
    <name type="scientific">Pseudomonas kilonensis</name>
    <dbReference type="NCBI Taxonomy" id="132476"/>
    <lineage>
        <taxon>Bacteria</taxon>
        <taxon>Pseudomonadati</taxon>
        <taxon>Pseudomonadota</taxon>
        <taxon>Gammaproteobacteria</taxon>
        <taxon>Pseudomonadales</taxon>
        <taxon>Pseudomonadaceae</taxon>
        <taxon>Pseudomonas</taxon>
    </lineage>
</organism>
<name>A0A0F4XVU6_9PSED</name>
<evidence type="ECO:0000313" key="2">
    <source>
        <dbReference type="Proteomes" id="UP000033662"/>
    </source>
</evidence>
<dbReference type="PATRIC" id="fig|132476.4.peg.286"/>
<comment type="caution">
    <text evidence="1">The sequence shown here is derived from an EMBL/GenBank/DDBJ whole genome shotgun (WGS) entry which is preliminary data.</text>
</comment>
<dbReference type="AlphaFoldDB" id="A0A0F4XVU6"/>
<dbReference type="OrthoDB" id="9813348at2"/>
<protein>
    <submittedName>
        <fullName evidence="1">Uncharacterized protein</fullName>
    </submittedName>
</protein>
<gene>
    <name evidence="1" type="ORF">VP02_01290</name>
</gene>
<sequence>MLSTDPSDDVLLFPEVFMTHTHVPIVVVGAAGGIGLEIVRLLQERVDVLGMVQNEGQLAAAKEAGARDCVVCNITDSEAVMVAINGLLTLSAGQIFMQMDERFPVRSGPFYAREVRACVIGQTGADLDINEKAQVLDGHGQVIVYGG</sequence>
<dbReference type="Gene3D" id="3.40.50.720">
    <property type="entry name" value="NAD(P)-binding Rossmann-like Domain"/>
    <property type="match status" value="1"/>
</dbReference>
<dbReference type="InterPro" id="IPR036291">
    <property type="entry name" value="NAD(P)-bd_dom_sf"/>
</dbReference>
<dbReference type="Proteomes" id="UP000033662">
    <property type="component" value="Unassembled WGS sequence"/>
</dbReference>
<proteinExistence type="predicted"/>